<proteinExistence type="predicted"/>
<reference evidence="1 2" key="1">
    <citation type="submission" date="2017-03" db="EMBL/GenBank/DDBJ databases">
        <title>Comparative genomics of honeybee gut symbionts reveal geographically distinct and subgroup specific antibiotic resistance.</title>
        <authorList>
            <person name="Ludvigsen J."/>
            <person name="Porcellato D."/>
            <person name="Labee-Lund T.M."/>
            <person name="Amdam G.V."/>
            <person name="Rudi K."/>
        </authorList>
    </citation>
    <scope>NUCLEOTIDE SEQUENCE [LARGE SCALE GENOMIC DNA]</scope>
    <source>
        <strain evidence="1 2">A-4-12</strain>
    </source>
</reference>
<dbReference type="AlphaFoldDB" id="A0A242NTR3"/>
<gene>
    <name evidence="1" type="ORF">B6D06_07330</name>
</gene>
<protein>
    <recommendedName>
        <fullName evidence="3">Lipoprotein</fullName>
    </recommendedName>
</protein>
<sequence>MKRITLFGIACFALYGCGNDSDGQKVTEEMLLGEWNCKVSSQEAESRNGKLQDFGDPEFEENKYIFTKKDGKLFVSLSLYKEDLMPFNLEDIYKRPEYTEYDRQRTQKIKYLSKDSFSLNGTYTIIDKNNKPTSKFKEEYVCDRIKE</sequence>
<evidence type="ECO:0000313" key="1">
    <source>
        <dbReference type="EMBL" id="OTQ49166.1"/>
    </source>
</evidence>
<evidence type="ECO:0008006" key="3">
    <source>
        <dbReference type="Google" id="ProtNLM"/>
    </source>
</evidence>
<comment type="caution">
    <text evidence="1">The sequence shown here is derived from an EMBL/GenBank/DDBJ whole genome shotgun (WGS) entry which is preliminary data.</text>
</comment>
<evidence type="ECO:0000313" key="2">
    <source>
        <dbReference type="Proteomes" id="UP000194968"/>
    </source>
</evidence>
<accession>A0A242P331</accession>
<dbReference type="EMBL" id="NASK01000097">
    <property type="protein sequence ID" value="OTQ49166.1"/>
    <property type="molecule type" value="Genomic_DNA"/>
</dbReference>
<dbReference type="GeneID" id="99745113"/>
<dbReference type="Proteomes" id="UP000194968">
    <property type="component" value="Unassembled WGS sequence"/>
</dbReference>
<dbReference type="OrthoDB" id="7058672at2"/>
<dbReference type="PROSITE" id="PS51257">
    <property type="entry name" value="PROKAR_LIPOPROTEIN"/>
    <property type="match status" value="1"/>
</dbReference>
<name>A0A242NTR3_9GAMM</name>
<organism evidence="1 2">
    <name type="scientific">Gilliamella apis</name>
    <dbReference type="NCBI Taxonomy" id="1970738"/>
    <lineage>
        <taxon>Bacteria</taxon>
        <taxon>Pseudomonadati</taxon>
        <taxon>Pseudomonadota</taxon>
        <taxon>Gammaproteobacteria</taxon>
        <taxon>Orbales</taxon>
        <taxon>Orbaceae</taxon>
        <taxon>Gilliamella</taxon>
    </lineage>
</organism>
<accession>A0A242NTR3</accession>
<dbReference type="RefSeq" id="WP_034902637.1">
    <property type="nucleotide sequence ID" value="NZ_CP132382.1"/>
</dbReference>